<comment type="caution">
    <text evidence="3">The sequence shown here is derived from an EMBL/GenBank/DDBJ whole genome shotgun (WGS) entry which is preliminary data.</text>
</comment>
<name>A0A5M3MME0_CONPW</name>
<dbReference type="AlphaFoldDB" id="A0A5M3MME0"/>
<proteinExistence type="predicted"/>
<evidence type="ECO:0000313" key="3">
    <source>
        <dbReference type="EMBL" id="EIW80180.1"/>
    </source>
</evidence>
<dbReference type="OrthoDB" id="258392at2759"/>
<sequence>MSVDLSPALSNEVVHRGKHVPGMPPPSLNGQPGRDQNTSREASSYSSLNQHLHHQQVSTHLTIKDMTDVLGVLVIATNGARTEFYQDPYTYQPAFTISTPLGVAESYNLGAALRQEYFTPSSPSYVAGMSTDVMDTHEVHVHVKGGGEGAVVFDSATAVLQGLFPPNTRNTIELANETVVTSPLGGYQYVPVETIQPESDKSLEPWLDCPNFEKHVAKVYGSGEFKEAAGNAKGFFGFVKDYVFGRVTALENAWNLFDYMNTELTYNKTYAYRLPPTLIEQARGWANFHENAVFSDKDPGGIGNIAGRAILSSLISALERIAFNDDPLKFFLIETSYQPLISLFHLTEMNREDPLLASIPNPASALAIELRRGPAPDTRDFLRFQFKNGSSGDFEPYHVLGHKADIPLTEFIYRIENYAISSNKQWASACGASRFSSELLDTAFPAAGGAPASTSRTALSGLFALVCFAGLVMFGRFFRARRATQAHQHQQGQGQGQGAVRLHGDEVTPMVSEKHRQQFSA</sequence>
<dbReference type="RefSeq" id="XP_007769192.1">
    <property type="nucleotide sequence ID" value="XM_007771002.1"/>
</dbReference>
<dbReference type="PANTHER" id="PTHR11567:SF142">
    <property type="entry name" value="PHOSPHOGLYCERATE MUTASE-LIKE PROTEIN"/>
    <property type="match status" value="1"/>
</dbReference>
<protein>
    <submittedName>
        <fullName evidence="3">Phosphoglycerate mutase-like protein</fullName>
    </submittedName>
</protein>
<dbReference type="Proteomes" id="UP000053558">
    <property type="component" value="Unassembled WGS sequence"/>
</dbReference>
<accession>A0A5M3MME0</accession>
<keyword evidence="2" id="KW-0812">Transmembrane</keyword>
<dbReference type="SUPFAM" id="SSF53254">
    <property type="entry name" value="Phosphoglycerate mutase-like"/>
    <property type="match status" value="1"/>
</dbReference>
<dbReference type="EMBL" id="JH711579">
    <property type="protein sequence ID" value="EIW80180.1"/>
    <property type="molecule type" value="Genomic_DNA"/>
</dbReference>
<feature type="compositionally biased region" description="Polar residues" evidence="1">
    <location>
        <begin position="28"/>
        <end position="48"/>
    </location>
</feature>
<dbReference type="GeneID" id="19203239"/>
<dbReference type="GO" id="GO:0016791">
    <property type="term" value="F:phosphatase activity"/>
    <property type="evidence" value="ECO:0007669"/>
    <property type="project" value="TreeGrafter"/>
</dbReference>
<dbReference type="Gene3D" id="3.40.50.1240">
    <property type="entry name" value="Phosphoglycerate mutase-like"/>
    <property type="match status" value="1"/>
</dbReference>
<dbReference type="KEGG" id="cput:CONPUDRAFT_154227"/>
<dbReference type="InterPro" id="IPR050645">
    <property type="entry name" value="Histidine_acid_phosphatase"/>
</dbReference>
<evidence type="ECO:0000313" key="4">
    <source>
        <dbReference type="Proteomes" id="UP000053558"/>
    </source>
</evidence>
<feature type="region of interest" description="Disordered" evidence="1">
    <location>
        <begin position="14"/>
        <end position="48"/>
    </location>
</feature>
<evidence type="ECO:0000256" key="2">
    <source>
        <dbReference type="SAM" id="Phobius"/>
    </source>
</evidence>
<keyword evidence="2" id="KW-0472">Membrane</keyword>
<dbReference type="OMA" id="WANYHET"/>
<organism evidence="3 4">
    <name type="scientific">Coniophora puteana (strain RWD-64-598)</name>
    <name type="common">Brown rot fungus</name>
    <dbReference type="NCBI Taxonomy" id="741705"/>
    <lineage>
        <taxon>Eukaryota</taxon>
        <taxon>Fungi</taxon>
        <taxon>Dikarya</taxon>
        <taxon>Basidiomycota</taxon>
        <taxon>Agaricomycotina</taxon>
        <taxon>Agaricomycetes</taxon>
        <taxon>Agaricomycetidae</taxon>
        <taxon>Boletales</taxon>
        <taxon>Coniophorineae</taxon>
        <taxon>Coniophoraceae</taxon>
        <taxon>Coniophora</taxon>
    </lineage>
</organism>
<dbReference type="InterPro" id="IPR029033">
    <property type="entry name" value="His_PPase_superfam"/>
</dbReference>
<reference evidence="4" key="1">
    <citation type="journal article" date="2012" name="Science">
        <title>The Paleozoic origin of enzymatic lignin decomposition reconstructed from 31 fungal genomes.</title>
        <authorList>
            <person name="Floudas D."/>
            <person name="Binder M."/>
            <person name="Riley R."/>
            <person name="Barry K."/>
            <person name="Blanchette R.A."/>
            <person name="Henrissat B."/>
            <person name="Martinez A.T."/>
            <person name="Otillar R."/>
            <person name="Spatafora J.W."/>
            <person name="Yadav J.S."/>
            <person name="Aerts A."/>
            <person name="Benoit I."/>
            <person name="Boyd A."/>
            <person name="Carlson A."/>
            <person name="Copeland A."/>
            <person name="Coutinho P.M."/>
            <person name="de Vries R.P."/>
            <person name="Ferreira P."/>
            <person name="Findley K."/>
            <person name="Foster B."/>
            <person name="Gaskell J."/>
            <person name="Glotzer D."/>
            <person name="Gorecki P."/>
            <person name="Heitman J."/>
            <person name="Hesse C."/>
            <person name="Hori C."/>
            <person name="Igarashi K."/>
            <person name="Jurgens J.A."/>
            <person name="Kallen N."/>
            <person name="Kersten P."/>
            <person name="Kohler A."/>
            <person name="Kuees U."/>
            <person name="Kumar T.K.A."/>
            <person name="Kuo A."/>
            <person name="LaButti K."/>
            <person name="Larrondo L.F."/>
            <person name="Lindquist E."/>
            <person name="Ling A."/>
            <person name="Lombard V."/>
            <person name="Lucas S."/>
            <person name="Lundell T."/>
            <person name="Martin R."/>
            <person name="McLaughlin D.J."/>
            <person name="Morgenstern I."/>
            <person name="Morin E."/>
            <person name="Murat C."/>
            <person name="Nagy L.G."/>
            <person name="Nolan M."/>
            <person name="Ohm R.A."/>
            <person name="Patyshakuliyeva A."/>
            <person name="Rokas A."/>
            <person name="Ruiz-Duenas F.J."/>
            <person name="Sabat G."/>
            <person name="Salamov A."/>
            <person name="Samejima M."/>
            <person name="Schmutz J."/>
            <person name="Slot J.C."/>
            <person name="St John F."/>
            <person name="Stenlid J."/>
            <person name="Sun H."/>
            <person name="Sun S."/>
            <person name="Syed K."/>
            <person name="Tsang A."/>
            <person name="Wiebenga A."/>
            <person name="Young D."/>
            <person name="Pisabarro A."/>
            <person name="Eastwood D.C."/>
            <person name="Martin F."/>
            <person name="Cullen D."/>
            <person name="Grigoriev I.V."/>
            <person name="Hibbett D.S."/>
        </authorList>
    </citation>
    <scope>NUCLEOTIDE SEQUENCE [LARGE SCALE GENOMIC DNA]</scope>
    <source>
        <strain evidence="4">RWD-64-598 SS2</strain>
    </source>
</reference>
<keyword evidence="4" id="KW-1185">Reference proteome</keyword>
<feature type="transmembrane region" description="Helical" evidence="2">
    <location>
        <begin position="458"/>
        <end position="478"/>
    </location>
</feature>
<gene>
    <name evidence="3" type="ORF">CONPUDRAFT_154227</name>
</gene>
<keyword evidence="2" id="KW-1133">Transmembrane helix</keyword>
<evidence type="ECO:0000256" key="1">
    <source>
        <dbReference type="SAM" id="MobiDB-lite"/>
    </source>
</evidence>
<dbReference type="PANTHER" id="PTHR11567">
    <property type="entry name" value="ACID PHOSPHATASE-RELATED"/>
    <property type="match status" value="1"/>
</dbReference>